<feature type="transmembrane region" description="Helical" evidence="2">
    <location>
        <begin position="272"/>
        <end position="289"/>
    </location>
</feature>
<feature type="compositionally biased region" description="Gly residues" evidence="1">
    <location>
        <begin position="414"/>
        <end position="424"/>
    </location>
</feature>
<dbReference type="InterPro" id="IPR040410">
    <property type="entry name" value="UPF0658_Golgi"/>
</dbReference>
<feature type="transmembrane region" description="Helical" evidence="2">
    <location>
        <begin position="86"/>
        <end position="107"/>
    </location>
</feature>
<dbReference type="eggNOG" id="ENOG502RZY9">
    <property type="taxonomic scope" value="Eukaryota"/>
</dbReference>
<organism evidence="3 4">
    <name type="scientific">Allomyces macrogynus (strain ATCC 38327)</name>
    <name type="common">Allomyces javanicus var. macrogynus</name>
    <dbReference type="NCBI Taxonomy" id="578462"/>
    <lineage>
        <taxon>Eukaryota</taxon>
        <taxon>Fungi</taxon>
        <taxon>Fungi incertae sedis</taxon>
        <taxon>Blastocladiomycota</taxon>
        <taxon>Blastocladiomycetes</taxon>
        <taxon>Blastocladiales</taxon>
        <taxon>Blastocladiaceae</taxon>
        <taxon>Allomyces</taxon>
    </lineage>
</organism>
<evidence type="ECO:0008006" key="5">
    <source>
        <dbReference type="Google" id="ProtNLM"/>
    </source>
</evidence>
<dbReference type="PANTHER" id="PTHR34391:SF1">
    <property type="entry name" value="UPF0658 GOLGI APPARATUS MEMBRANE PROTEIN C1952.10C-RELATED"/>
    <property type="match status" value="1"/>
</dbReference>
<feature type="transmembrane region" description="Helical" evidence="2">
    <location>
        <begin position="309"/>
        <end position="332"/>
    </location>
</feature>
<dbReference type="OMA" id="ENIFEIC"/>
<dbReference type="GO" id="GO:0005794">
    <property type="term" value="C:Golgi apparatus"/>
    <property type="evidence" value="ECO:0007669"/>
    <property type="project" value="TreeGrafter"/>
</dbReference>
<sequence>MARAGAGAADSSNARFESTLASLRNALRTSPVTKWAVISSAAQAVIQLALETGVALAHGRALDKVPPNVGGSTVAGLLALGRAMTVYHYIFMMASVLQLLITLDAILNQNSIELISLNILNMGLFGYSVMQAIQASDLFAKINFALAGTDTPELKPASAVVQYPSMAISALFLAGTVYSSYRLHKEFGWAIYKRIGADIGLRRQMMAYFFLMMLLKLDVFFYFTFSLQFLVIGFVDKPNATDMIIHIAVSLVMIFVLWFLCVRGTRRESSKLMFAFMGGTLACMAYLTLKLYQANHESRFAAVKKSMSFSIALCLVLALATLTNAIICFRNFGTGLATHLRRQQQRTGPAPTLAHELSADGFPPGPPLAAQPGGKRVSAAPSEGGAYALPAYLEKPPPPAAVAGYANAPPGGFGGGGYGGGFTGHGQQPRPPASGGGWG</sequence>
<name>A0A0L0TEN7_ALLM3</name>
<evidence type="ECO:0000313" key="3">
    <source>
        <dbReference type="EMBL" id="KNE73160.1"/>
    </source>
</evidence>
<dbReference type="VEuPathDB" id="FungiDB:AMAG_17358"/>
<feature type="transmembrane region" description="Helical" evidence="2">
    <location>
        <begin position="205"/>
        <end position="223"/>
    </location>
</feature>
<keyword evidence="2" id="KW-0472">Membrane</keyword>
<feature type="transmembrane region" description="Helical" evidence="2">
    <location>
        <begin position="160"/>
        <end position="184"/>
    </location>
</feature>
<evidence type="ECO:0000256" key="2">
    <source>
        <dbReference type="SAM" id="Phobius"/>
    </source>
</evidence>
<protein>
    <recommendedName>
        <fullName evidence="5">TRP C-terminal domain-containing protein</fullName>
    </recommendedName>
</protein>
<gene>
    <name evidence="3" type="ORF">AMAG_17358</name>
</gene>
<feature type="region of interest" description="Disordered" evidence="1">
    <location>
        <begin position="361"/>
        <end position="380"/>
    </location>
</feature>
<keyword evidence="2" id="KW-1133">Transmembrane helix</keyword>
<dbReference type="OrthoDB" id="2448307at2759"/>
<reference evidence="3 4" key="1">
    <citation type="submission" date="2009-11" db="EMBL/GenBank/DDBJ databases">
        <title>Annotation of Allomyces macrogynus ATCC 38327.</title>
        <authorList>
            <consortium name="The Broad Institute Genome Sequencing Platform"/>
            <person name="Russ C."/>
            <person name="Cuomo C."/>
            <person name="Burger G."/>
            <person name="Gray M.W."/>
            <person name="Holland P.W.H."/>
            <person name="King N."/>
            <person name="Lang F.B.F."/>
            <person name="Roger A.J."/>
            <person name="Ruiz-Trillo I."/>
            <person name="Young S.K."/>
            <person name="Zeng Q."/>
            <person name="Gargeya S."/>
            <person name="Fitzgerald M."/>
            <person name="Haas B."/>
            <person name="Abouelleil A."/>
            <person name="Alvarado L."/>
            <person name="Arachchi H.M."/>
            <person name="Berlin A."/>
            <person name="Chapman S.B."/>
            <person name="Gearin G."/>
            <person name="Goldberg J."/>
            <person name="Griggs A."/>
            <person name="Gujja S."/>
            <person name="Hansen M."/>
            <person name="Heiman D."/>
            <person name="Howarth C."/>
            <person name="Larimer J."/>
            <person name="Lui A."/>
            <person name="MacDonald P.J.P."/>
            <person name="McCowen C."/>
            <person name="Montmayeur A."/>
            <person name="Murphy C."/>
            <person name="Neiman D."/>
            <person name="Pearson M."/>
            <person name="Priest M."/>
            <person name="Roberts A."/>
            <person name="Saif S."/>
            <person name="Shea T."/>
            <person name="Sisk P."/>
            <person name="Stolte C."/>
            <person name="Sykes S."/>
            <person name="Wortman J."/>
            <person name="Nusbaum C."/>
            <person name="Birren B."/>
        </authorList>
    </citation>
    <scope>NUCLEOTIDE SEQUENCE [LARGE SCALE GENOMIC DNA]</scope>
    <source>
        <strain evidence="3 4">ATCC 38327</strain>
    </source>
</reference>
<accession>A0A0L0TEN7</accession>
<dbReference type="EMBL" id="GG745389">
    <property type="protein sequence ID" value="KNE73160.1"/>
    <property type="molecule type" value="Genomic_DNA"/>
</dbReference>
<dbReference type="Proteomes" id="UP000054350">
    <property type="component" value="Unassembled WGS sequence"/>
</dbReference>
<feature type="transmembrane region" description="Helical" evidence="2">
    <location>
        <begin position="119"/>
        <end position="140"/>
    </location>
</feature>
<dbReference type="AlphaFoldDB" id="A0A0L0TEN7"/>
<dbReference type="PANTHER" id="PTHR34391">
    <property type="entry name" value="UPF0658 GOLGI APPARATUS MEMBRANE PROTEIN C1952.10C-RELATED"/>
    <property type="match status" value="1"/>
</dbReference>
<evidence type="ECO:0000313" key="4">
    <source>
        <dbReference type="Proteomes" id="UP000054350"/>
    </source>
</evidence>
<reference evidence="4" key="2">
    <citation type="submission" date="2009-11" db="EMBL/GenBank/DDBJ databases">
        <title>The Genome Sequence of Allomyces macrogynus strain ATCC 38327.</title>
        <authorList>
            <consortium name="The Broad Institute Genome Sequencing Platform"/>
            <person name="Russ C."/>
            <person name="Cuomo C."/>
            <person name="Shea T."/>
            <person name="Young S.K."/>
            <person name="Zeng Q."/>
            <person name="Koehrsen M."/>
            <person name="Haas B."/>
            <person name="Borodovsky M."/>
            <person name="Guigo R."/>
            <person name="Alvarado L."/>
            <person name="Berlin A."/>
            <person name="Borenstein D."/>
            <person name="Chen Z."/>
            <person name="Engels R."/>
            <person name="Freedman E."/>
            <person name="Gellesch M."/>
            <person name="Goldberg J."/>
            <person name="Griggs A."/>
            <person name="Gujja S."/>
            <person name="Heiman D."/>
            <person name="Hepburn T."/>
            <person name="Howarth C."/>
            <person name="Jen D."/>
            <person name="Larson L."/>
            <person name="Lewis B."/>
            <person name="Mehta T."/>
            <person name="Park D."/>
            <person name="Pearson M."/>
            <person name="Roberts A."/>
            <person name="Saif S."/>
            <person name="Shenoy N."/>
            <person name="Sisk P."/>
            <person name="Stolte C."/>
            <person name="Sykes S."/>
            <person name="Walk T."/>
            <person name="White J."/>
            <person name="Yandava C."/>
            <person name="Burger G."/>
            <person name="Gray M.W."/>
            <person name="Holland P.W.H."/>
            <person name="King N."/>
            <person name="Lang F.B.F."/>
            <person name="Roger A.J."/>
            <person name="Ruiz-Trillo I."/>
            <person name="Lander E."/>
            <person name="Nusbaum C."/>
        </authorList>
    </citation>
    <scope>NUCLEOTIDE SEQUENCE [LARGE SCALE GENOMIC DNA]</scope>
    <source>
        <strain evidence="4">ATCC 38327</strain>
    </source>
</reference>
<proteinExistence type="predicted"/>
<keyword evidence="2" id="KW-0812">Transmembrane</keyword>
<evidence type="ECO:0000256" key="1">
    <source>
        <dbReference type="SAM" id="MobiDB-lite"/>
    </source>
</evidence>
<keyword evidence="4" id="KW-1185">Reference proteome</keyword>
<feature type="region of interest" description="Disordered" evidence="1">
    <location>
        <begin position="414"/>
        <end position="439"/>
    </location>
</feature>
<feature type="transmembrane region" description="Helical" evidence="2">
    <location>
        <begin position="243"/>
        <end position="260"/>
    </location>
</feature>